<dbReference type="WBParaSite" id="JU765_v2.g12011.t1">
    <property type="protein sequence ID" value="JU765_v2.g12011.t1"/>
    <property type="gene ID" value="JU765_v2.g12011"/>
</dbReference>
<sequence length="200" mass="20970">MASVADHSARLRVMEKRISELEKKAVSSGRGSTSEGVSGAGPSQGSRGGMLPIRGGQMRGKVGTVRGRFAPYDPKPWKFDGFQQSKMMDDWKKVTLDAISAATTEAIKATNMKRLGVDSYVLDPKEAAAVVTAQTPVVVAKPAVVTAQTPVVVAKPSVVTAKTPAAETPGIVDVDTVESEDEMEMCDGNGKKTKGPGGDH</sequence>
<protein>
    <submittedName>
        <fullName evidence="2">Uncharacterized protein</fullName>
    </submittedName>
</protein>
<evidence type="ECO:0000313" key="1">
    <source>
        <dbReference type="Proteomes" id="UP000887576"/>
    </source>
</evidence>
<reference evidence="2" key="1">
    <citation type="submission" date="2022-11" db="UniProtKB">
        <authorList>
            <consortium name="WormBaseParasite"/>
        </authorList>
    </citation>
    <scope>IDENTIFICATION</scope>
</reference>
<accession>A0AC34Q1R5</accession>
<dbReference type="Proteomes" id="UP000887576">
    <property type="component" value="Unplaced"/>
</dbReference>
<proteinExistence type="predicted"/>
<name>A0AC34Q1R5_9BILA</name>
<evidence type="ECO:0000313" key="2">
    <source>
        <dbReference type="WBParaSite" id="JU765_v2.g12011.t1"/>
    </source>
</evidence>
<organism evidence="1 2">
    <name type="scientific">Panagrolaimus sp. JU765</name>
    <dbReference type="NCBI Taxonomy" id="591449"/>
    <lineage>
        <taxon>Eukaryota</taxon>
        <taxon>Metazoa</taxon>
        <taxon>Ecdysozoa</taxon>
        <taxon>Nematoda</taxon>
        <taxon>Chromadorea</taxon>
        <taxon>Rhabditida</taxon>
        <taxon>Tylenchina</taxon>
        <taxon>Panagrolaimomorpha</taxon>
        <taxon>Panagrolaimoidea</taxon>
        <taxon>Panagrolaimidae</taxon>
        <taxon>Panagrolaimus</taxon>
    </lineage>
</organism>